<dbReference type="PANTHER" id="PTHR45695">
    <property type="entry name" value="LEUCOKININ RECEPTOR-RELATED"/>
    <property type="match status" value="1"/>
</dbReference>
<dbReference type="AlphaFoldDB" id="A0A183ARN8"/>
<evidence type="ECO:0000256" key="2">
    <source>
        <dbReference type="ARBA" id="ARBA00022692"/>
    </source>
</evidence>
<evidence type="ECO:0000256" key="4">
    <source>
        <dbReference type="ARBA" id="ARBA00023040"/>
    </source>
</evidence>
<keyword evidence="4" id="KW-0297">G-protein coupled receptor</keyword>
<sequence>MNSQATPFSEVTDVIEKLGQLYAQLAVDWSISPVTPHSRKNPLTRHSVTCIFLLNLSVADLLHILLCAPFTLVADVLLIYWPFGPFLCRFVNYVQGVVVFLCAFTHVVLSMDRLAAIQCPIWRRRKLSATGFGRDPQFSQTEVICTRRMLTRSMKLGIPQLLSIQYVIPLVVITGTYTAIVCRVWGSPAPGEGNVQRDEKRCASKKRVSIVRKNVAYRTTFILLVKGLKRLKIRENNVIRFHLFLTGREFFIIYYVCAFMIVSIILFISLLNR</sequence>
<evidence type="ECO:0000256" key="1">
    <source>
        <dbReference type="ARBA" id="ARBA00004141"/>
    </source>
</evidence>
<reference evidence="10 11" key="2">
    <citation type="submission" date="2018-11" db="EMBL/GenBank/DDBJ databases">
        <authorList>
            <consortium name="Pathogen Informatics"/>
        </authorList>
    </citation>
    <scope>NUCLEOTIDE SEQUENCE [LARGE SCALE GENOMIC DNA]</scope>
    <source>
        <strain evidence="10 11">Egypt</strain>
    </source>
</reference>
<dbReference type="InterPro" id="IPR000276">
    <property type="entry name" value="GPCR_Rhodpsn"/>
</dbReference>
<feature type="transmembrane region" description="Helical" evidence="8">
    <location>
        <begin position="48"/>
        <end position="81"/>
    </location>
</feature>
<dbReference type="PROSITE" id="PS50262">
    <property type="entry name" value="G_PROTEIN_RECEP_F1_2"/>
    <property type="match status" value="1"/>
</dbReference>
<evidence type="ECO:0000256" key="8">
    <source>
        <dbReference type="SAM" id="Phobius"/>
    </source>
</evidence>
<feature type="transmembrane region" description="Helical" evidence="8">
    <location>
        <begin position="252"/>
        <end position="271"/>
    </location>
</feature>
<dbReference type="SUPFAM" id="SSF81321">
    <property type="entry name" value="Family A G protein-coupled receptor-like"/>
    <property type="match status" value="1"/>
</dbReference>
<evidence type="ECO:0000256" key="3">
    <source>
        <dbReference type="ARBA" id="ARBA00022989"/>
    </source>
</evidence>
<reference evidence="12" key="1">
    <citation type="submission" date="2016-06" db="UniProtKB">
        <authorList>
            <consortium name="WormBaseParasite"/>
        </authorList>
    </citation>
    <scope>IDENTIFICATION</scope>
</reference>
<organism evidence="12">
    <name type="scientific">Echinostoma caproni</name>
    <dbReference type="NCBI Taxonomy" id="27848"/>
    <lineage>
        <taxon>Eukaryota</taxon>
        <taxon>Metazoa</taxon>
        <taxon>Spiralia</taxon>
        <taxon>Lophotrochozoa</taxon>
        <taxon>Platyhelminthes</taxon>
        <taxon>Trematoda</taxon>
        <taxon>Digenea</taxon>
        <taxon>Plagiorchiida</taxon>
        <taxon>Echinostomata</taxon>
        <taxon>Echinostomatoidea</taxon>
        <taxon>Echinostomatidae</taxon>
        <taxon>Echinostoma</taxon>
    </lineage>
</organism>
<dbReference type="Proteomes" id="UP000272942">
    <property type="component" value="Unassembled WGS sequence"/>
</dbReference>
<evidence type="ECO:0000256" key="7">
    <source>
        <dbReference type="ARBA" id="ARBA00023224"/>
    </source>
</evidence>
<evidence type="ECO:0000313" key="11">
    <source>
        <dbReference type="Proteomes" id="UP000272942"/>
    </source>
</evidence>
<evidence type="ECO:0000313" key="12">
    <source>
        <dbReference type="WBParaSite" id="ECPE_0000965301-mRNA-1"/>
    </source>
</evidence>
<keyword evidence="6" id="KW-0675">Receptor</keyword>
<dbReference type="PRINTS" id="PR00237">
    <property type="entry name" value="GPCRRHODOPSN"/>
</dbReference>
<dbReference type="Gene3D" id="1.20.1070.10">
    <property type="entry name" value="Rhodopsin 7-helix transmembrane proteins"/>
    <property type="match status" value="1"/>
</dbReference>
<evidence type="ECO:0000256" key="5">
    <source>
        <dbReference type="ARBA" id="ARBA00023136"/>
    </source>
</evidence>
<keyword evidence="7" id="KW-0807">Transducer</keyword>
<dbReference type="GO" id="GO:0004930">
    <property type="term" value="F:G protein-coupled receptor activity"/>
    <property type="evidence" value="ECO:0007669"/>
    <property type="project" value="UniProtKB-KW"/>
</dbReference>
<dbReference type="OrthoDB" id="10053194at2759"/>
<comment type="subcellular location">
    <subcellularLocation>
        <location evidence="1">Membrane</location>
        <topology evidence="1">Multi-pass membrane protein</topology>
    </subcellularLocation>
</comment>
<keyword evidence="2 8" id="KW-0812">Transmembrane</keyword>
<name>A0A183ARN8_9TREM</name>
<keyword evidence="11" id="KW-1185">Reference proteome</keyword>
<dbReference type="PANTHER" id="PTHR45695:SF9">
    <property type="entry name" value="LEUCOKININ RECEPTOR"/>
    <property type="match status" value="1"/>
</dbReference>
<dbReference type="EMBL" id="UZAN01047702">
    <property type="protein sequence ID" value="VDP85687.1"/>
    <property type="molecule type" value="Genomic_DNA"/>
</dbReference>
<accession>A0A183ARN8</accession>
<dbReference type="InterPro" id="IPR017452">
    <property type="entry name" value="GPCR_Rhodpsn_7TM"/>
</dbReference>
<dbReference type="GO" id="GO:0005886">
    <property type="term" value="C:plasma membrane"/>
    <property type="evidence" value="ECO:0007669"/>
    <property type="project" value="TreeGrafter"/>
</dbReference>
<feature type="transmembrane region" description="Helical" evidence="8">
    <location>
        <begin position="93"/>
        <end position="116"/>
    </location>
</feature>
<evidence type="ECO:0000256" key="6">
    <source>
        <dbReference type="ARBA" id="ARBA00023170"/>
    </source>
</evidence>
<feature type="transmembrane region" description="Helical" evidence="8">
    <location>
        <begin position="156"/>
        <end position="180"/>
    </location>
</feature>
<keyword evidence="5 8" id="KW-0472">Membrane</keyword>
<evidence type="ECO:0000313" key="10">
    <source>
        <dbReference type="EMBL" id="VDP85687.1"/>
    </source>
</evidence>
<gene>
    <name evidence="10" type="ORF">ECPE_LOCUS9623</name>
</gene>
<proteinExistence type="predicted"/>
<evidence type="ECO:0000259" key="9">
    <source>
        <dbReference type="PROSITE" id="PS50262"/>
    </source>
</evidence>
<feature type="domain" description="G-protein coupled receptors family 1 profile" evidence="9">
    <location>
        <begin position="29"/>
        <end position="273"/>
    </location>
</feature>
<keyword evidence="3 8" id="KW-1133">Transmembrane helix</keyword>
<protein>
    <submittedName>
        <fullName evidence="12">G_PROTEIN_RECEP_F1_2 domain-containing protein</fullName>
    </submittedName>
</protein>
<dbReference type="WBParaSite" id="ECPE_0000965301-mRNA-1">
    <property type="protein sequence ID" value="ECPE_0000965301-mRNA-1"/>
    <property type="gene ID" value="ECPE_0000965301"/>
</dbReference>
<dbReference type="Pfam" id="PF00001">
    <property type="entry name" value="7tm_1"/>
    <property type="match status" value="1"/>
</dbReference>